<proteinExistence type="predicted"/>
<dbReference type="RefSeq" id="WP_118918210.1">
    <property type="nucleotide sequence ID" value="NZ_CP032097.1"/>
</dbReference>
<accession>A0A347UB35</accession>
<organism evidence="2 4">
    <name type="scientific">Arcobacter ellisii</name>
    <dbReference type="NCBI Taxonomy" id="913109"/>
    <lineage>
        <taxon>Bacteria</taxon>
        <taxon>Pseudomonadati</taxon>
        <taxon>Campylobacterota</taxon>
        <taxon>Epsilonproteobacteria</taxon>
        <taxon>Campylobacterales</taxon>
        <taxon>Arcobacteraceae</taxon>
        <taxon>Arcobacter</taxon>
    </lineage>
</organism>
<dbReference type="AlphaFoldDB" id="A0A347UB35"/>
<dbReference type="EMBL" id="NXIG01000016">
    <property type="protein sequence ID" value="RXI28928.1"/>
    <property type="molecule type" value="Genomic_DNA"/>
</dbReference>
<gene>
    <name evidence="1" type="ORF">AELL_2446</name>
    <name evidence="2" type="ORF">CP962_12665</name>
</gene>
<evidence type="ECO:0000313" key="1">
    <source>
        <dbReference type="EMBL" id="AXX96063.1"/>
    </source>
</evidence>
<dbReference type="Proteomes" id="UP000290588">
    <property type="component" value="Unassembled WGS sequence"/>
</dbReference>
<dbReference type="KEGG" id="aell:AELL_2446"/>
<dbReference type="Proteomes" id="UP000262582">
    <property type="component" value="Chromosome"/>
</dbReference>
<protein>
    <submittedName>
        <fullName evidence="2">Uncharacterized protein</fullName>
    </submittedName>
</protein>
<evidence type="ECO:0000313" key="2">
    <source>
        <dbReference type="EMBL" id="RXI28928.1"/>
    </source>
</evidence>
<dbReference type="EMBL" id="CP032097">
    <property type="protein sequence ID" value="AXX96063.1"/>
    <property type="molecule type" value="Genomic_DNA"/>
</dbReference>
<evidence type="ECO:0000313" key="4">
    <source>
        <dbReference type="Proteomes" id="UP000290588"/>
    </source>
</evidence>
<reference evidence="1 3" key="2">
    <citation type="submission" date="2018-08" db="EMBL/GenBank/DDBJ databases">
        <title>Complete genome of the Arcobacter ellisii type strain LMG 26155.</title>
        <authorList>
            <person name="Miller W.G."/>
            <person name="Yee E."/>
            <person name="Bono J.L."/>
        </authorList>
    </citation>
    <scope>NUCLEOTIDE SEQUENCE [LARGE SCALE GENOMIC DNA]</scope>
    <source>
        <strain evidence="1 3">LMG 26155</strain>
    </source>
</reference>
<name>A0A347UB35_9BACT</name>
<dbReference type="OrthoDB" id="9763537at2"/>
<evidence type="ECO:0000313" key="3">
    <source>
        <dbReference type="Proteomes" id="UP000262582"/>
    </source>
</evidence>
<reference evidence="2 4" key="1">
    <citation type="submission" date="2017-09" db="EMBL/GenBank/DDBJ databases">
        <title>Genomics of the genus Arcobacter.</title>
        <authorList>
            <person name="Perez-Cataluna A."/>
            <person name="Figueras M.J."/>
            <person name="Salas-Masso N."/>
        </authorList>
    </citation>
    <scope>NUCLEOTIDE SEQUENCE [LARGE SCALE GENOMIC DNA]</scope>
    <source>
        <strain evidence="2 4">CECT 7837</strain>
    </source>
</reference>
<keyword evidence="3" id="KW-1185">Reference proteome</keyword>
<sequence>MNLFVYRIAKGHEGGIIEDSCPTNFNKMYQTSLKETLLNTDLGQIPYETNNYIDFLHRELWQCGKLRQGWGIEGLDLIGVDNDADDTEKNRWIKNYVLGLKKYWNIDPLDPNSGYNESHLPCHEAAGRMKMLSSVMLNTKPKDIIFIPKHSFDNHHDDYHFTICEVVGPYYFDLNKNYQDFGHTISVRNLKTFKYSEDTIVGKDFLGQHQKAVSEIKENYMVYNKFLNFINKYYIF</sequence>